<accession>A0A9X1NWM0</accession>
<dbReference type="AlphaFoldDB" id="A0A9X1NWM0"/>
<dbReference type="EMBL" id="JAJOZR010000022">
    <property type="protein sequence ID" value="MCD7111833.1"/>
    <property type="molecule type" value="Genomic_DNA"/>
</dbReference>
<keyword evidence="1" id="KW-0175">Coiled coil</keyword>
<evidence type="ECO:0000313" key="3">
    <source>
        <dbReference type="Proteomes" id="UP001139089"/>
    </source>
</evidence>
<keyword evidence="3" id="KW-1185">Reference proteome</keyword>
<organism evidence="2 3">
    <name type="scientific">Rhizobium quercicola</name>
    <dbReference type="NCBI Taxonomy" id="2901226"/>
    <lineage>
        <taxon>Bacteria</taxon>
        <taxon>Pseudomonadati</taxon>
        <taxon>Pseudomonadota</taxon>
        <taxon>Alphaproteobacteria</taxon>
        <taxon>Hyphomicrobiales</taxon>
        <taxon>Rhizobiaceae</taxon>
        <taxon>Rhizobium/Agrobacterium group</taxon>
        <taxon>Rhizobium</taxon>
    </lineage>
</organism>
<sequence length="190" mass="20825">MNEKSSHTTVAMPLSVTDILTAVEKVMGILEKTVGYVGATNNAIQRYKGRKVADAVDTLAFKSDGSRKHLEAIAAGKGDLSDFEGIATRMDQTGEDVEEALELIEKSRRFIRQRFGLAEANRLNGLIYSGGGKASIRLDLYMLARMEDPHFSADEVAADAQRILDNIQSLNAGLEQAHDMLIELKKRDNG</sequence>
<gene>
    <name evidence="2" type="ORF">LRX75_22660</name>
</gene>
<evidence type="ECO:0000256" key="1">
    <source>
        <dbReference type="SAM" id="Coils"/>
    </source>
</evidence>
<dbReference type="Proteomes" id="UP001139089">
    <property type="component" value="Unassembled WGS sequence"/>
</dbReference>
<proteinExistence type="predicted"/>
<dbReference type="RefSeq" id="WP_231816852.1">
    <property type="nucleotide sequence ID" value="NZ_JAJOZR010000022.1"/>
</dbReference>
<comment type="caution">
    <text evidence="2">The sequence shown here is derived from an EMBL/GenBank/DDBJ whole genome shotgun (WGS) entry which is preliminary data.</text>
</comment>
<name>A0A9X1NWM0_9HYPH</name>
<evidence type="ECO:0000313" key="2">
    <source>
        <dbReference type="EMBL" id="MCD7111833.1"/>
    </source>
</evidence>
<protein>
    <submittedName>
        <fullName evidence="2">Uncharacterized protein</fullName>
    </submittedName>
</protein>
<feature type="coiled-coil region" evidence="1">
    <location>
        <begin position="157"/>
        <end position="187"/>
    </location>
</feature>
<reference evidence="2" key="1">
    <citation type="submission" date="2021-12" db="EMBL/GenBank/DDBJ databases">
        <authorList>
            <person name="Li Y."/>
        </authorList>
    </citation>
    <scope>NUCLEOTIDE SEQUENCE</scope>
    <source>
        <strain evidence="2">DKSPLA3</strain>
    </source>
</reference>